<keyword evidence="2" id="KW-1185">Reference proteome</keyword>
<reference evidence="1 2" key="1">
    <citation type="journal article" date="2020" name="ISME J.">
        <title>Comparative genomics reveals insights into cyanobacterial evolution and habitat adaptation.</title>
        <authorList>
            <person name="Chen M.Y."/>
            <person name="Teng W.K."/>
            <person name="Zhao L."/>
            <person name="Hu C.X."/>
            <person name="Zhou Y.K."/>
            <person name="Han B.P."/>
            <person name="Song L.R."/>
            <person name="Shu W.S."/>
        </authorList>
    </citation>
    <scope>NUCLEOTIDE SEQUENCE [LARGE SCALE GENOMIC DNA]</scope>
    <source>
        <strain evidence="1 2">FACHB-119</strain>
    </source>
</reference>
<accession>A0ABR8DE21</accession>
<dbReference type="RefSeq" id="WP_190479085.1">
    <property type="nucleotide sequence ID" value="NZ_JACJSG010000062.1"/>
</dbReference>
<evidence type="ECO:0000313" key="2">
    <source>
        <dbReference type="Proteomes" id="UP000661112"/>
    </source>
</evidence>
<dbReference type="Proteomes" id="UP000661112">
    <property type="component" value="Unassembled WGS sequence"/>
</dbReference>
<sequence length="230" mass="26827">MSDSETTKKVSNNDLRNSQFAGSLVDAETVNITNTINIGNDEIQLRQILIEVLKPIIETDVLSEKVKLEVINYFKENKNYTNTVYSLFRKNDEYKIEYISNSQTVYAHYLIAKYLEKIKVRCHLAISITAEALKNIDISDFYEDEFIYQAIQAFCGNLFICIDWLYESIIFFSALPLSDETKEVFRDCQREIFESAFNILIIEAENWTDNSEVPKEVSKYLNILLQKIYN</sequence>
<organism evidence="1 2">
    <name type="scientific">Anabaena azotica FACHB-119</name>
    <dbReference type="NCBI Taxonomy" id="947527"/>
    <lineage>
        <taxon>Bacteria</taxon>
        <taxon>Bacillati</taxon>
        <taxon>Cyanobacteriota</taxon>
        <taxon>Cyanophyceae</taxon>
        <taxon>Nostocales</taxon>
        <taxon>Nostocaceae</taxon>
        <taxon>Anabaena</taxon>
        <taxon>Anabaena azotica</taxon>
    </lineage>
</organism>
<name>A0ABR8DE21_9NOST</name>
<proteinExistence type="predicted"/>
<protein>
    <submittedName>
        <fullName evidence="1">Uncharacterized protein</fullName>
    </submittedName>
</protein>
<dbReference type="EMBL" id="JACJSG010000062">
    <property type="protein sequence ID" value="MBD2504866.1"/>
    <property type="molecule type" value="Genomic_DNA"/>
</dbReference>
<comment type="caution">
    <text evidence="1">The sequence shown here is derived from an EMBL/GenBank/DDBJ whole genome shotgun (WGS) entry which is preliminary data.</text>
</comment>
<evidence type="ECO:0000313" key="1">
    <source>
        <dbReference type="EMBL" id="MBD2504866.1"/>
    </source>
</evidence>
<gene>
    <name evidence="1" type="ORF">H6G83_30425</name>
</gene>